<accession>A0ABW5XSX6</accession>
<dbReference type="Proteomes" id="UP001597601">
    <property type="component" value="Unassembled WGS sequence"/>
</dbReference>
<protein>
    <submittedName>
        <fullName evidence="1">Uncharacterized protein</fullName>
    </submittedName>
</protein>
<dbReference type="PROSITE" id="PS51257">
    <property type="entry name" value="PROKAR_LIPOPROTEIN"/>
    <property type="match status" value="1"/>
</dbReference>
<name>A0ABW5XSX6_9SPHI</name>
<organism evidence="1 2">
    <name type="scientific">Mucilaginibacter antarcticus</name>
    <dbReference type="NCBI Taxonomy" id="1855725"/>
    <lineage>
        <taxon>Bacteria</taxon>
        <taxon>Pseudomonadati</taxon>
        <taxon>Bacteroidota</taxon>
        <taxon>Sphingobacteriia</taxon>
        <taxon>Sphingobacteriales</taxon>
        <taxon>Sphingobacteriaceae</taxon>
        <taxon>Mucilaginibacter</taxon>
    </lineage>
</organism>
<dbReference type="RefSeq" id="WP_377130068.1">
    <property type="nucleotide sequence ID" value="NZ_JBHUHN010000001.1"/>
</dbReference>
<evidence type="ECO:0000313" key="2">
    <source>
        <dbReference type="Proteomes" id="UP001597601"/>
    </source>
</evidence>
<reference evidence="2" key="1">
    <citation type="journal article" date="2019" name="Int. J. Syst. Evol. Microbiol.">
        <title>The Global Catalogue of Microorganisms (GCM) 10K type strain sequencing project: providing services to taxonomists for standard genome sequencing and annotation.</title>
        <authorList>
            <consortium name="The Broad Institute Genomics Platform"/>
            <consortium name="The Broad Institute Genome Sequencing Center for Infectious Disease"/>
            <person name="Wu L."/>
            <person name="Ma J."/>
        </authorList>
    </citation>
    <scope>NUCLEOTIDE SEQUENCE [LARGE SCALE GENOMIC DNA]</scope>
    <source>
        <strain evidence="2">KCTC 52232</strain>
    </source>
</reference>
<proteinExistence type="predicted"/>
<evidence type="ECO:0000313" key="1">
    <source>
        <dbReference type="EMBL" id="MFD2866438.1"/>
    </source>
</evidence>
<keyword evidence="2" id="KW-1185">Reference proteome</keyword>
<gene>
    <name evidence="1" type="ORF">ACFSYC_17210</name>
</gene>
<comment type="caution">
    <text evidence="1">The sequence shown here is derived from an EMBL/GenBank/DDBJ whole genome shotgun (WGS) entry which is preliminary data.</text>
</comment>
<dbReference type="EMBL" id="JBHUON010000026">
    <property type="protein sequence ID" value="MFD2866438.1"/>
    <property type="molecule type" value="Genomic_DNA"/>
</dbReference>
<sequence>MKYLALGCIATLFIAACTSSTKTEVIDSTTNISRDTLVTDGKDTSAVYSVCFLHTMGKDSTAVEFMVTGNKVTGHLNWLPYQKDSRKGTLEGTIKNDTIRAAWSFMQEGMKDTISVNFLLKGETLAQKPLKFNAKTGREQTDEAAGYTITYQPTTKLHK</sequence>